<feature type="transmembrane region" description="Helical" evidence="3">
    <location>
        <begin position="86"/>
        <end position="108"/>
    </location>
</feature>
<keyword evidence="3" id="KW-0472">Membrane</keyword>
<feature type="region of interest" description="Disordered" evidence="2">
    <location>
        <begin position="110"/>
        <end position="145"/>
    </location>
</feature>
<dbReference type="Gene3D" id="2.120.10.70">
    <property type="entry name" value="Fucose-specific lectin"/>
    <property type="match status" value="1"/>
</dbReference>
<keyword evidence="3" id="KW-0812">Transmembrane</keyword>
<reference evidence="4" key="1">
    <citation type="journal article" date="2020" name="Stud. Mycol.">
        <title>101 Dothideomycetes genomes: a test case for predicting lifestyles and emergence of pathogens.</title>
        <authorList>
            <person name="Haridas S."/>
            <person name="Albert R."/>
            <person name="Binder M."/>
            <person name="Bloem J."/>
            <person name="Labutti K."/>
            <person name="Salamov A."/>
            <person name="Andreopoulos B."/>
            <person name="Baker S."/>
            <person name="Barry K."/>
            <person name="Bills G."/>
            <person name="Bluhm B."/>
            <person name="Cannon C."/>
            <person name="Castanera R."/>
            <person name="Culley D."/>
            <person name="Daum C."/>
            <person name="Ezra D."/>
            <person name="Gonzalez J."/>
            <person name="Henrissat B."/>
            <person name="Kuo A."/>
            <person name="Liang C."/>
            <person name="Lipzen A."/>
            <person name="Lutzoni F."/>
            <person name="Magnuson J."/>
            <person name="Mondo S."/>
            <person name="Nolan M."/>
            <person name="Ohm R."/>
            <person name="Pangilinan J."/>
            <person name="Park H.-J."/>
            <person name="Ramirez L."/>
            <person name="Alfaro M."/>
            <person name="Sun H."/>
            <person name="Tritt A."/>
            <person name="Yoshinaga Y."/>
            <person name="Zwiers L.-H."/>
            <person name="Turgeon B."/>
            <person name="Goodwin S."/>
            <person name="Spatafora J."/>
            <person name="Crous P."/>
            <person name="Grigoriev I."/>
        </authorList>
    </citation>
    <scope>NUCLEOTIDE SEQUENCE</scope>
    <source>
        <strain evidence="4">CBS 122681</strain>
    </source>
</reference>
<gene>
    <name evidence="4" type="ORF">K491DRAFT_695469</name>
</gene>
<dbReference type="AlphaFoldDB" id="A0A6A6SYC0"/>
<dbReference type="EMBL" id="MU004398">
    <property type="protein sequence ID" value="KAF2652592.1"/>
    <property type="molecule type" value="Genomic_DNA"/>
</dbReference>
<evidence type="ECO:0000256" key="3">
    <source>
        <dbReference type="SAM" id="Phobius"/>
    </source>
</evidence>
<dbReference type="Proteomes" id="UP000799324">
    <property type="component" value="Unassembled WGS sequence"/>
</dbReference>
<keyword evidence="5" id="KW-1185">Reference proteome</keyword>
<keyword evidence="3" id="KW-1133">Transmembrane helix</keyword>
<name>A0A6A6SYC0_9PLEO</name>
<dbReference type="SUPFAM" id="SSF89372">
    <property type="entry name" value="Fucose-specific lectin"/>
    <property type="match status" value="1"/>
</dbReference>
<comment type="similarity">
    <text evidence="1">Belongs to the fungal fucose-specific lectin family.</text>
</comment>
<evidence type="ECO:0000256" key="2">
    <source>
        <dbReference type="SAM" id="MobiDB-lite"/>
    </source>
</evidence>
<proteinExistence type="inferred from homology"/>
<sequence length="472" mass="50295">MSYPNHVPTSDVPYSVHNLPEVYTPPQVSPNRLEAIPPPSYDWNQKEVFNGNTAQAGTSWPHSNAVELPTHNEQAPRRSIFGLRPWTAVLAFALLVAIIIGAVVGGVVGSRSKHDASPATSTSAPTTTEGTSPTPASSTIAGASATSTSLDRSQFKIPSIAASRCDNGHRQVFYLESNTTLKASVFGDNGWTFLGALSPSVTPKPASPLAAVSWQDSGRDEVRVYYFDDSNQMTELGGTCTGDGTKCSLNGIATVVPSGIAADSGIAAVQWGNFSTDVEIRTFFENRDGQISGGIYTNGWTTGNGFADVLPGSSLAATVETVEPITLRVWYRDAQEKFSMTRWGADSRWSDALTITIQNTSAINPNASLAAATLHPTSSSPDLGDRTYFIQDDSYPIEVTSDNDTDWTTWVPDGTSLPWEKADDAGGAIAALEWGGGDDGEVVQARFYYAVDGSVQEMALSSTQWSKGQTLE</sequence>
<evidence type="ECO:0000313" key="4">
    <source>
        <dbReference type="EMBL" id="KAF2652592.1"/>
    </source>
</evidence>
<dbReference type="OrthoDB" id="407298at2759"/>
<dbReference type="Pfam" id="PF07938">
    <property type="entry name" value="Fungal_lectin"/>
    <property type="match status" value="1"/>
</dbReference>
<evidence type="ECO:0000313" key="5">
    <source>
        <dbReference type="Proteomes" id="UP000799324"/>
    </source>
</evidence>
<accession>A0A6A6SYC0</accession>
<dbReference type="InterPro" id="IPR012475">
    <property type="entry name" value="Fungal_lectin"/>
</dbReference>
<feature type="compositionally biased region" description="Low complexity" evidence="2">
    <location>
        <begin position="117"/>
        <end position="145"/>
    </location>
</feature>
<evidence type="ECO:0000256" key="1">
    <source>
        <dbReference type="ARBA" id="ARBA00009042"/>
    </source>
</evidence>
<dbReference type="Gene3D" id="2.40.128.190">
    <property type="match status" value="1"/>
</dbReference>
<organism evidence="4 5">
    <name type="scientific">Lophiostoma macrostomum CBS 122681</name>
    <dbReference type="NCBI Taxonomy" id="1314788"/>
    <lineage>
        <taxon>Eukaryota</taxon>
        <taxon>Fungi</taxon>
        <taxon>Dikarya</taxon>
        <taxon>Ascomycota</taxon>
        <taxon>Pezizomycotina</taxon>
        <taxon>Dothideomycetes</taxon>
        <taxon>Pleosporomycetidae</taxon>
        <taxon>Pleosporales</taxon>
        <taxon>Lophiostomataceae</taxon>
        <taxon>Lophiostoma</taxon>
    </lineage>
</organism>
<protein>
    <submittedName>
        <fullName evidence="4">Uncharacterized protein</fullName>
    </submittedName>
</protein>